<keyword evidence="6" id="KW-0662">Pyridine nucleotide biosynthesis</keyword>
<comment type="caution">
    <text evidence="11">The sequence shown here is derived from an EMBL/GenBank/DDBJ whole genome shotgun (WGS) entry which is preliminary data.</text>
</comment>
<dbReference type="Pfam" id="PF02445">
    <property type="entry name" value="NadA"/>
    <property type="match status" value="1"/>
</dbReference>
<reference evidence="11" key="1">
    <citation type="submission" date="2019-08" db="EMBL/GenBank/DDBJ databases">
        <authorList>
            <person name="Kucharzyk K."/>
            <person name="Murdoch R.W."/>
            <person name="Higgins S."/>
            <person name="Loffler F."/>
        </authorList>
    </citation>
    <scope>NUCLEOTIDE SEQUENCE</scope>
</reference>
<evidence type="ECO:0000256" key="8">
    <source>
        <dbReference type="ARBA" id="ARBA00022723"/>
    </source>
</evidence>
<dbReference type="PANTHER" id="PTHR30573:SF0">
    <property type="entry name" value="QUINOLINATE SYNTHASE, CHLOROPLASTIC"/>
    <property type="match status" value="1"/>
</dbReference>
<comment type="pathway">
    <text evidence="2">Cofactor biosynthesis; NAD(+) biosynthesis; quinolinate from iminoaspartate: step 1/1.</text>
</comment>
<dbReference type="UniPathway" id="UPA00253">
    <property type="reaction ID" value="UER00327"/>
</dbReference>
<dbReference type="SUPFAM" id="SSF142754">
    <property type="entry name" value="NadA-like"/>
    <property type="match status" value="1"/>
</dbReference>
<evidence type="ECO:0000256" key="4">
    <source>
        <dbReference type="ARBA" id="ARBA00022485"/>
    </source>
</evidence>
<dbReference type="GO" id="GO:0051539">
    <property type="term" value="F:4 iron, 4 sulfur cluster binding"/>
    <property type="evidence" value="ECO:0007669"/>
    <property type="project" value="UniProtKB-KW"/>
</dbReference>
<dbReference type="FunFam" id="3.40.50.10800:FF:000003">
    <property type="entry name" value="Quinolinate synthase A"/>
    <property type="match status" value="1"/>
</dbReference>
<evidence type="ECO:0000256" key="10">
    <source>
        <dbReference type="ARBA" id="ARBA00023014"/>
    </source>
</evidence>
<dbReference type="GO" id="GO:0046872">
    <property type="term" value="F:metal ion binding"/>
    <property type="evidence" value="ECO:0007669"/>
    <property type="project" value="UniProtKB-KW"/>
</dbReference>
<name>A0A645G8X8_9ZZZZ</name>
<dbReference type="GO" id="GO:0005829">
    <property type="term" value="C:cytosol"/>
    <property type="evidence" value="ECO:0007669"/>
    <property type="project" value="TreeGrafter"/>
</dbReference>
<evidence type="ECO:0000256" key="3">
    <source>
        <dbReference type="ARBA" id="ARBA00012669"/>
    </source>
</evidence>
<keyword evidence="10" id="KW-0411">Iron-sulfur</keyword>
<gene>
    <name evidence="11" type="primary">nadA_35</name>
    <name evidence="11" type="ORF">SDC9_170759</name>
</gene>
<evidence type="ECO:0000256" key="5">
    <source>
        <dbReference type="ARBA" id="ARBA00022490"/>
    </source>
</evidence>
<evidence type="ECO:0000256" key="7">
    <source>
        <dbReference type="ARBA" id="ARBA00022679"/>
    </source>
</evidence>
<keyword evidence="8" id="KW-0479">Metal-binding</keyword>
<dbReference type="InterPro" id="IPR003473">
    <property type="entry name" value="NadA"/>
</dbReference>
<keyword evidence="9" id="KW-0408">Iron</keyword>
<dbReference type="EC" id="2.5.1.72" evidence="3"/>
<keyword evidence="7 11" id="KW-0808">Transferase</keyword>
<protein>
    <recommendedName>
        <fullName evidence="3">quinolinate synthase</fullName>
        <ecNumber evidence="3">2.5.1.72</ecNumber>
    </recommendedName>
</protein>
<sequence>MADMADAEGVKVLKAKHPNAKVVCYINSTAEVKAVSDVCCTSSNAVKIIKNIKEDEIIFLPDKNLGEHVQKQVPEKNVILWDGFCITHKKVRVEELLAARKIHEDIVIAAHPECEKSVRENADFLGSTGEIIDYVTNHSGKKFLIVTEEGVLHQIKFKNPDKLLYVPGGGMTCVNMKMTRLEDVYNSLLNMECDIKIDESIRQKAYNSLAMMHELGR</sequence>
<dbReference type="GO" id="GO:0008987">
    <property type="term" value="F:quinolinate synthetase A activity"/>
    <property type="evidence" value="ECO:0007669"/>
    <property type="project" value="InterPro"/>
</dbReference>
<evidence type="ECO:0000313" key="11">
    <source>
        <dbReference type="EMBL" id="MPN23371.1"/>
    </source>
</evidence>
<organism evidence="11">
    <name type="scientific">bioreactor metagenome</name>
    <dbReference type="NCBI Taxonomy" id="1076179"/>
    <lineage>
        <taxon>unclassified sequences</taxon>
        <taxon>metagenomes</taxon>
        <taxon>ecological metagenomes</taxon>
    </lineage>
</organism>
<dbReference type="PANTHER" id="PTHR30573">
    <property type="entry name" value="QUINOLINATE SYNTHETASE A"/>
    <property type="match status" value="1"/>
</dbReference>
<evidence type="ECO:0000256" key="1">
    <source>
        <dbReference type="ARBA" id="ARBA00001966"/>
    </source>
</evidence>
<evidence type="ECO:0000256" key="6">
    <source>
        <dbReference type="ARBA" id="ARBA00022642"/>
    </source>
</evidence>
<dbReference type="GO" id="GO:0034628">
    <property type="term" value="P:'de novo' NAD+ biosynthetic process from L-aspartate"/>
    <property type="evidence" value="ECO:0007669"/>
    <property type="project" value="TreeGrafter"/>
</dbReference>
<keyword evidence="4" id="KW-0004">4Fe-4S</keyword>
<evidence type="ECO:0000256" key="9">
    <source>
        <dbReference type="ARBA" id="ARBA00023004"/>
    </source>
</evidence>
<dbReference type="InterPro" id="IPR036094">
    <property type="entry name" value="NadA_sf"/>
</dbReference>
<keyword evidence="5" id="KW-0963">Cytoplasm</keyword>
<dbReference type="AlphaFoldDB" id="A0A645G8X8"/>
<dbReference type="Gene3D" id="3.40.50.10800">
    <property type="entry name" value="NadA-like"/>
    <property type="match status" value="3"/>
</dbReference>
<dbReference type="EMBL" id="VSSQ01071854">
    <property type="protein sequence ID" value="MPN23371.1"/>
    <property type="molecule type" value="Genomic_DNA"/>
</dbReference>
<accession>A0A645G8X8</accession>
<evidence type="ECO:0000256" key="2">
    <source>
        <dbReference type="ARBA" id="ARBA00005065"/>
    </source>
</evidence>
<proteinExistence type="predicted"/>
<comment type="cofactor">
    <cofactor evidence="1">
        <name>[4Fe-4S] cluster</name>
        <dbReference type="ChEBI" id="CHEBI:49883"/>
    </cofactor>
</comment>